<sequence length="77" mass="8590">MLLIIMLFCGSADSVGSFRSGTPAKTANRVQIDCASRHCQLHSTPALKEAIELRNRHFYEISPQRAAKSTIIIWTTE</sequence>
<comment type="caution">
    <text evidence="2">The sequence shown here is derived from an EMBL/GenBank/DDBJ whole genome shotgun (WGS) entry which is preliminary data.</text>
</comment>
<keyword evidence="3" id="KW-1185">Reference proteome</keyword>
<name>A0A8S1GPR4_9PELO</name>
<evidence type="ECO:0000313" key="3">
    <source>
        <dbReference type="Proteomes" id="UP000835052"/>
    </source>
</evidence>
<keyword evidence="1" id="KW-0732">Signal</keyword>
<gene>
    <name evidence="2" type="ORF">CAUJ_LOCUS1524</name>
</gene>
<dbReference type="Proteomes" id="UP000835052">
    <property type="component" value="Unassembled WGS sequence"/>
</dbReference>
<feature type="chain" id="PRO_5035885315" description="Secreted protein" evidence="1">
    <location>
        <begin position="18"/>
        <end position="77"/>
    </location>
</feature>
<evidence type="ECO:0000256" key="1">
    <source>
        <dbReference type="SAM" id="SignalP"/>
    </source>
</evidence>
<protein>
    <recommendedName>
        <fullName evidence="4">Secreted protein</fullName>
    </recommendedName>
</protein>
<evidence type="ECO:0000313" key="2">
    <source>
        <dbReference type="EMBL" id="CAD6185605.1"/>
    </source>
</evidence>
<organism evidence="2 3">
    <name type="scientific">Caenorhabditis auriculariae</name>
    <dbReference type="NCBI Taxonomy" id="2777116"/>
    <lineage>
        <taxon>Eukaryota</taxon>
        <taxon>Metazoa</taxon>
        <taxon>Ecdysozoa</taxon>
        <taxon>Nematoda</taxon>
        <taxon>Chromadorea</taxon>
        <taxon>Rhabditida</taxon>
        <taxon>Rhabditina</taxon>
        <taxon>Rhabditomorpha</taxon>
        <taxon>Rhabditoidea</taxon>
        <taxon>Rhabditidae</taxon>
        <taxon>Peloderinae</taxon>
        <taxon>Caenorhabditis</taxon>
    </lineage>
</organism>
<feature type="signal peptide" evidence="1">
    <location>
        <begin position="1"/>
        <end position="17"/>
    </location>
</feature>
<accession>A0A8S1GPR4</accession>
<dbReference type="EMBL" id="CAJGYM010000002">
    <property type="protein sequence ID" value="CAD6185605.1"/>
    <property type="molecule type" value="Genomic_DNA"/>
</dbReference>
<dbReference type="AlphaFoldDB" id="A0A8S1GPR4"/>
<proteinExistence type="predicted"/>
<reference evidence="2" key="1">
    <citation type="submission" date="2020-10" db="EMBL/GenBank/DDBJ databases">
        <authorList>
            <person name="Kikuchi T."/>
        </authorList>
    </citation>
    <scope>NUCLEOTIDE SEQUENCE</scope>
    <source>
        <strain evidence="2">NKZ352</strain>
    </source>
</reference>
<evidence type="ECO:0008006" key="4">
    <source>
        <dbReference type="Google" id="ProtNLM"/>
    </source>
</evidence>